<evidence type="ECO:0000313" key="3">
    <source>
        <dbReference type="Proteomes" id="UP000479190"/>
    </source>
</evidence>
<feature type="compositionally biased region" description="Acidic residues" evidence="1">
    <location>
        <begin position="521"/>
        <end position="540"/>
    </location>
</feature>
<evidence type="ECO:0000256" key="1">
    <source>
        <dbReference type="SAM" id="MobiDB-lite"/>
    </source>
</evidence>
<dbReference type="OrthoDB" id="9942861at2759"/>
<proteinExistence type="predicted"/>
<evidence type="ECO:0000313" key="2">
    <source>
        <dbReference type="EMBL" id="CAB0037882.1"/>
    </source>
</evidence>
<dbReference type="AlphaFoldDB" id="A0A6H5IM56"/>
<dbReference type="EMBL" id="CADCXV010000876">
    <property type="protein sequence ID" value="CAB0037882.1"/>
    <property type="molecule type" value="Genomic_DNA"/>
</dbReference>
<dbReference type="SUPFAM" id="SSF56112">
    <property type="entry name" value="Protein kinase-like (PK-like)"/>
    <property type="match status" value="1"/>
</dbReference>
<dbReference type="InterPro" id="IPR011009">
    <property type="entry name" value="Kinase-like_dom_sf"/>
</dbReference>
<accession>A0A6H5IM56</accession>
<feature type="region of interest" description="Disordered" evidence="1">
    <location>
        <begin position="518"/>
        <end position="540"/>
    </location>
</feature>
<sequence length="540" mass="60993">MGNEKSVPTGLEIDEKAMEITDFWSHHNASISGSNPQNLSVFISEPSLHSDASFGKPSPLEKAAKNLMLRHPCILKYVASWSKGSKFYLASEEVRPLVQVVGAQTTLQICIGLHSLLRALLFLHNNAASSHNNICSSSVYVTAEGNWKLGGLEFLCKTSDITEAYMRKIKTFRYEKAISPDEDTLLQNISNFPSEIDKFAFAVLAEDVLKLKNDDDVPGLADFKDLCKLRFKDTSLASLLEHPFFMHDFMKIHAFLTELPLKNESEKEEFFTLLLLTHLNNFVSMFQVEDLKHRILPELLVGIKDTDDFLVSTTLRALADLVPILGAATVIGGKRGRLFTDGRPNKPHRSKKNHRVKFSTPIEIVQGEDDPPDEYLPERPSPDGGEDKEDIILGISEEENWSDWEVSESEANGTPEPEVPLQSEQVPDEIILQEQLAKLEEPPKVSITPKYERKIVIQDINELDIKNSKTISNDKKNDEEFDFFQDMEPVIEKTQVVHIEEKPKEKSDTPHNFTMNIDAVATDEGDGWDDENGWDDEEKE</sequence>
<feature type="region of interest" description="Disordered" evidence="1">
    <location>
        <begin position="336"/>
        <end position="389"/>
    </location>
</feature>
<dbReference type="InterPro" id="IPR011989">
    <property type="entry name" value="ARM-like"/>
</dbReference>
<keyword evidence="3" id="KW-1185">Reference proteome</keyword>
<feature type="compositionally biased region" description="Basic residues" evidence="1">
    <location>
        <begin position="345"/>
        <end position="357"/>
    </location>
</feature>
<gene>
    <name evidence="2" type="ORF">TBRA_LOCUS9690</name>
</gene>
<dbReference type="PANTHER" id="PTHR12984">
    <property type="entry name" value="SCY1-RELATED S/T PROTEIN KINASE-LIKE"/>
    <property type="match status" value="1"/>
</dbReference>
<dbReference type="InterPro" id="IPR051177">
    <property type="entry name" value="CIK-Related_Protein"/>
</dbReference>
<dbReference type="Gene3D" id="1.25.10.10">
    <property type="entry name" value="Leucine-rich Repeat Variant"/>
    <property type="match status" value="1"/>
</dbReference>
<evidence type="ECO:0008006" key="4">
    <source>
        <dbReference type="Google" id="ProtNLM"/>
    </source>
</evidence>
<reference evidence="2 3" key="1">
    <citation type="submission" date="2020-02" db="EMBL/GenBank/DDBJ databases">
        <authorList>
            <person name="Ferguson B K."/>
        </authorList>
    </citation>
    <scope>NUCLEOTIDE SEQUENCE [LARGE SCALE GENOMIC DNA]</scope>
</reference>
<protein>
    <recommendedName>
        <fullName evidence="4">Protein kinase domain-containing protein</fullName>
    </recommendedName>
</protein>
<feature type="compositionally biased region" description="Acidic residues" evidence="1">
    <location>
        <begin position="366"/>
        <end position="375"/>
    </location>
</feature>
<dbReference type="Proteomes" id="UP000479190">
    <property type="component" value="Unassembled WGS sequence"/>
</dbReference>
<name>A0A6H5IM56_9HYME</name>
<organism evidence="2 3">
    <name type="scientific">Trichogramma brassicae</name>
    <dbReference type="NCBI Taxonomy" id="86971"/>
    <lineage>
        <taxon>Eukaryota</taxon>
        <taxon>Metazoa</taxon>
        <taxon>Ecdysozoa</taxon>
        <taxon>Arthropoda</taxon>
        <taxon>Hexapoda</taxon>
        <taxon>Insecta</taxon>
        <taxon>Pterygota</taxon>
        <taxon>Neoptera</taxon>
        <taxon>Endopterygota</taxon>
        <taxon>Hymenoptera</taxon>
        <taxon>Apocrita</taxon>
        <taxon>Proctotrupomorpha</taxon>
        <taxon>Chalcidoidea</taxon>
        <taxon>Trichogrammatidae</taxon>
        <taxon>Trichogramma</taxon>
    </lineage>
</organism>
<dbReference type="PANTHER" id="PTHR12984:SF15">
    <property type="entry name" value="PROTEIN-ASSOCIATING WITH THE CARBOXYL-TERMINAL DOMAIN OF EZRIN"/>
    <property type="match status" value="1"/>
</dbReference>
<feature type="region of interest" description="Disordered" evidence="1">
    <location>
        <begin position="402"/>
        <end position="424"/>
    </location>
</feature>
<dbReference type="Gene3D" id="3.30.200.20">
    <property type="entry name" value="Phosphorylase Kinase, domain 1"/>
    <property type="match status" value="1"/>
</dbReference>
<dbReference type="Gene3D" id="1.10.510.10">
    <property type="entry name" value="Transferase(Phosphotransferase) domain 1"/>
    <property type="match status" value="1"/>
</dbReference>